<dbReference type="Proteomes" id="UP000061432">
    <property type="component" value="Chromosome"/>
</dbReference>
<protein>
    <submittedName>
        <fullName evidence="1">Uncharacterized protein</fullName>
    </submittedName>
</protein>
<proteinExistence type="predicted"/>
<dbReference type="AlphaFoldDB" id="A0A1Y0ZCB0"/>
<reference evidence="2" key="2">
    <citation type="submission" date="2015-01" db="EMBL/GenBank/DDBJ databases">
        <title>Complete genome sequence of Methylobacterium aquaticum strain 22A.</title>
        <authorList>
            <person name="Tani A."/>
            <person name="Ogura Y."/>
            <person name="Hayashi T."/>
        </authorList>
    </citation>
    <scope>NUCLEOTIDE SEQUENCE [LARGE SCALE GENOMIC DNA]</scope>
    <source>
        <strain evidence="2">MA-22A</strain>
    </source>
</reference>
<dbReference type="STRING" id="270351.Maq22A_c28105"/>
<dbReference type="EMBL" id="AP014704">
    <property type="protein sequence ID" value="BAR47127.1"/>
    <property type="molecule type" value="Genomic_DNA"/>
</dbReference>
<accession>A0A1Y0ZCB0</accession>
<name>A0A1Y0ZCB0_9HYPH</name>
<reference evidence="1 2" key="1">
    <citation type="journal article" date="2015" name="Genome Announc.">
        <title>Complete Genome Sequence of Methylobacterium aquaticum Strain 22A, Isolated from Racomitrium japonicum Moss.</title>
        <authorList>
            <person name="Tani A."/>
            <person name="Ogura Y."/>
            <person name="Hayashi T."/>
            <person name="Kimbara K."/>
        </authorList>
    </citation>
    <scope>NUCLEOTIDE SEQUENCE [LARGE SCALE GENOMIC DNA]</scope>
    <source>
        <strain evidence="1 2">MA-22A</strain>
    </source>
</reference>
<organism evidence="1 2">
    <name type="scientific">Methylobacterium aquaticum</name>
    <dbReference type="NCBI Taxonomy" id="270351"/>
    <lineage>
        <taxon>Bacteria</taxon>
        <taxon>Pseudomonadati</taxon>
        <taxon>Pseudomonadota</taxon>
        <taxon>Alphaproteobacteria</taxon>
        <taxon>Hyphomicrobiales</taxon>
        <taxon>Methylobacteriaceae</taxon>
        <taxon>Methylobacterium</taxon>
    </lineage>
</organism>
<evidence type="ECO:0000313" key="1">
    <source>
        <dbReference type="EMBL" id="BAR47127.1"/>
    </source>
</evidence>
<evidence type="ECO:0000313" key="2">
    <source>
        <dbReference type="Proteomes" id="UP000061432"/>
    </source>
</evidence>
<gene>
    <name evidence="1" type="ORF">Maq22A_c28105</name>
</gene>
<dbReference type="KEGG" id="maqu:Maq22A_c28105"/>
<sequence>MNGITCADSLGRVRTACSAPISWPKGWRNAFRRRSVARHNYALAVRGPRLAALPASQARGGPGPGTITTITAASTATVPIPPGRGAAATRSATSLVRRYLATRGMTASEAATLSAEEAWPVLVPILETLAVEQRDLHWLHRERC</sequence>